<dbReference type="InterPro" id="IPR020573">
    <property type="entry name" value="UDP_GlcNAc_AcTrfase_non-rep"/>
</dbReference>
<keyword evidence="1 7" id="KW-0444">Lipid biosynthesis</keyword>
<dbReference type="GO" id="GO:0103118">
    <property type="term" value="F:UDP-3-O-[(3R)-3-hydroxyacyl]-glucosamine N-acyltransferase activity"/>
    <property type="evidence" value="ECO:0007669"/>
    <property type="project" value="UniProtKB-EC"/>
</dbReference>
<dbReference type="UniPathway" id="UPA00973"/>
<comment type="subunit">
    <text evidence="7">Homotrimer.</text>
</comment>
<evidence type="ECO:0000256" key="4">
    <source>
        <dbReference type="ARBA" id="ARBA00022737"/>
    </source>
</evidence>
<feature type="active site" description="Proton acceptor" evidence="7">
    <location>
        <position position="245"/>
    </location>
</feature>
<proteinExistence type="inferred from homology"/>
<dbReference type="InterPro" id="IPR056729">
    <property type="entry name" value="GMPPB_C"/>
</dbReference>
<comment type="pathway">
    <text evidence="7">Bacterial outer membrane biogenesis; LPS lipid A biosynthesis.</text>
</comment>
<comment type="similarity">
    <text evidence="7">Belongs to the transferase hexapeptide repeat family. LpxD subfamily.</text>
</comment>
<dbReference type="HAMAP" id="MF_00523">
    <property type="entry name" value="LpxD"/>
    <property type="match status" value="1"/>
</dbReference>
<accession>A0A840S5J2</accession>
<organism evidence="10 11">
    <name type="scientific">Inhella inkyongensis</name>
    <dbReference type="NCBI Taxonomy" id="392593"/>
    <lineage>
        <taxon>Bacteria</taxon>
        <taxon>Pseudomonadati</taxon>
        <taxon>Pseudomonadota</taxon>
        <taxon>Betaproteobacteria</taxon>
        <taxon>Burkholderiales</taxon>
        <taxon>Sphaerotilaceae</taxon>
        <taxon>Inhella</taxon>
    </lineage>
</organism>
<protein>
    <recommendedName>
        <fullName evidence="7">UDP-3-O-acylglucosamine N-acyltransferase</fullName>
        <ecNumber evidence="7">2.3.1.191</ecNumber>
    </recommendedName>
</protein>
<evidence type="ECO:0000313" key="11">
    <source>
        <dbReference type="Proteomes" id="UP000554837"/>
    </source>
</evidence>
<dbReference type="NCBIfam" id="NF002060">
    <property type="entry name" value="PRK00892.1"/>
    <property type="match status" value="1"/>
</dbReference>
<keyword evidence="5 7" id="KW-0443">Lipid metabolism</keyword>
<reference evidence="10 11" key="1">
    <citation type="submission" date="2020-08" db="EMBL/GenBank/DDBJ databases">
        <title>Genomic Encyclopedia of Type Strains, Phase IV (KMG-IV): sequencing the most valuable type-strain genomes for metagenomic binning, comparative biology and taxonomic classification.</title>
        <authorList>
            <person name="Goeker M."/>
        </authorList>
    </citation>
    <scope>NUCLEOTIDE SEQUENCE [LARGE SCALE GENOMIC DNA]</scope>
    <source>
        <strain evidence="10 11">DSM 23958</strain>
    </source>
</reference>
<dbReference type="EMBL" id="JACHHO010000001">
    <property type="protein sequence ID" value="MBB5203759.1"/>
    <property type="molecule type" value="Genomic_DNA"/>
</dbReference>
<gene>
    <name evidence="7" type="primary">lpxD</name>
    <name evidence="10" type="ORF">HNQ51_001052</name>
</gene>
<feature type="domain" description="Mannose-1-phosphate guanyltransferase C-terminal" evidence="9">
    <location>
        <begin position="129"/>
        <end position="223"/>
    </location>
</feature>
<sequence>MTAGTLRLAELVEALGGELVGDGATPLQGLASLTSAGPDHIAFVTGAKHAAAMRACRAGALIVPPSLASEAAQQSALIVTTDPYLYYARLSQWWLARQRAQEPATRHPTAYVHPEAQLGEGVHLGAFAVIESGARVGAGSFIGAHTVIGAQAKVGDRCRLAAHVTVGERCELGARCIVHSGSVIGSDGFGFAPEQGRWVKIEQLGRVLIGDDVEIGANCTIDRGALDDTVIEEGVKLDNLVHIAHNVFVGAHTVMAGCAAVAGSTRIGKHCTLAGDAKVIGHLTLADGVHISACSVVTKSILKPGMYTGIFPLDEHSSWEKNAVTLRQLFKLRERVRALERPPEKT</sequence>
<dbReference type="Gene3D" id="3.40.1390.10">
    <property type="entry name" value="MurE/MurF, N-terminal domain"/>
    <property type="match status" value="1"/>
</dbReference>
<dbReference type="Pfam" id="PF04613">
    <property type="entry name" value="LpxD"/>
    <property type="match status" value="1"/>
</dbReference>
<dbReference type="CDD" id="cd03352">
    <property type="entry name" value="LbH_LpxD"/>
    <property type="match status" value="1"/>
</dbReference>
<dbReference type="EC" id="2.3.1.191" evidence="7"/>
<dbReference type="GO" id="GO:0016020">
    <property type="term" value="C:membrane"/>
    <property type="evidence" value="ECO:0007669"/>
    <property type="project" value="GOC"/>
</dbReference>
<dbReference type="Gene3D" id="2.160.10.10">
    <property type="entry name" value="Hexapeptide repeat proteins"/>
    <property type="match status" value="1"/>
</dbReference>
<dbReference type="PANTHER" id="PTHR43378:SF2">
    <property type="entry name" value="UDP-3-O-ACYLGLUCOSAMINE N-ACYLTRANSFERASE 1, MITOCHONDRIAL-RELATED"/>
    <property type="match status" value="1"/>
</dbReference>
<evidence type="ECO:0000256" key="5">
    <source>
        <dbReference type="ARBA" id="ARBA00023098"/>
    </source>
</evidence>
<evidence type="ECO:0000256" key="2">
    <source>
        <dbReference type="ARBA" id="ARBA00022556"/>
    </source>
</evidence>
<dbReference type="InterPro" id="IPR011004">
    <property type="entry name" value="Trimer_LpxA-like_sf"/>
</dbReference>
<evidence type="ECO:0000256" key="3">
    <source>
        <dbReference type="ARBA" id="ARBA00022679"/>
    </source>
</evidence>
<dbReference type="AlphaFoldDB" id="A0A840S5J2"/>
<dbReference type="RefSeq" id="WP_138857211.1">
    <property type="nucleotide sequence ID" value="NZ_CP040709.1"/>
</dbReference>
<evidence type="ECO:0000313" key="10">
    <source>
        <dbReference type="EMBL" id="MBB5203759.1"/>
    </source>
</evidence>
<dbReference type="GO" id="GO:0016410">
    <property type="term" value="F:N-acyltransferase activity"/>
    <property type="evidence" value="ECO:0007669"/>
    <property type="project" value="InterPro"/>
</dbReference>
<dbReference type="GO" id="GO:0009245">
    <property type="term" value="P:lipid A biosynthetic process"/>
    <property type="evidence" value="ECO:0007669"/>
    <property type="project" value="UniProtKB-UniRule"/>
</dbReference>
<evidence type="ECO:0000256" key="7">
    <source>
        <dbReference type="HAMAP-Rule" id="MF_00523"/>
    </source>
</evidence>
<keyword evidence="2 7" id="KW-0441">Lipid A biosynthesis</keyword>
<dbReference type="PANTHER" id="PTHR43378">
    <property type="entry name" value="UDP-3-O-ACYLGLUCOSAMINE N-ACYLTRANSFERASE"/>
    <property type="match status" value="1"/>
</dbReference>
<dbReference type="InterPro" id="IPR007691">
    <property type="entry name" value="LpxD"/>
</dbReference>
<evidence type="ECO:0000259" key="8">
    <source>
        <dbReference type="Pfam" id="PF04613"/>
    </source>
</evidence>
<evidence type="ECO:0000256" key="6">
    <source>
        <dbReference type="ARBA" id="ARBA00023315"/>
    </source>
</evidence>
<dbReference type="OrthoDB" id="9784739at2"/>
<dbReference type="Pfam" id="PF25087">
    <property type="entry name" value="GMPPB_C"/>
    <property type="match status" value="1"/>
</dbReference>
<evidence type="ECO:0000256" key="1">
    <source>
        <dbReference type="ARBA" id="ARBA00022516"/>
    </source>
</evidence>
<dbReference type="SUPFAM" id="SSF51161">
    <property type="entry name" value="Trimeric LpxA-like enzymes"/>
    <property type="match status" value="1"/>
</dbReference>
<keyword evidence="4 7" id="KW-0677">Repeat</keyword>
<name>A0A840S5J2_9BURK</name>
<dbReference type="NCBIfam" id="TIGR01853">
    <property type="entry name" value="lipid_A_lpxD"/>
    <property type="match status" value="1"/>
</dbReference>
<keyword evidence="11" id="KW-1185">Reference proteome</keyword>
<comment type="function">
    <text evidence="7">Catalyzes the N-acylation of UDP-3-O-acylglucosamine using 3-hydroxyacyl-ACP as the acyl donor. Is involved in the biosynthesis of lipid A, a phosphorylated glycolipid that anchors the lipopolysaccharide to the outer membrane of the cell.</text>
</comment>
<comment type="caution">
    <text evidence="10">The sequence shown here is derived from an EMBL/GenBank/DDBJ whole genome shotgun (WGS) entry which is preliminary data.</text>
</comment>
<keyword evidence="6 7" id="KW-0012">Acyltransferase</keyword>
<comment type="catalytic activity">
    <reaction evidence="7">
        <text>a UDP-3-O-[(3R)-3-hydroxyacyl]-alpha-D-glucosamine + a (3R)-hydroxyacyl-[ACP] = a UDP-2-N,3-O-bis[(3R)-3-hydroxyacyl]-alpha-D-glucosamine + holo-[ACP] + H(+)</text>
        <dbReference type="Rhea" id="RHEA:53836"/>
        <dbReference type="Rhea" id="RHEA-COMP:9685"/>
        <dbReference type="Rhea" id="RHEA-COMP:9945"/>
        <dbReference type="ChEBI" id="CHEBI:15378"/>
        <dbReference type="ChEBI" id="CHEBI:64479"/>
        <dbReference type="ChEBI" id="CHEBI:78827"/>
        <dbReference type="ChEBI" id="CHEBI:137740"/>
        <dbReference type="ChEBI" id="CHEBI:137748"/>
        <dbReference type="EC" id="2.3.1.191"/>
    </reaction>
</comment>
<keyword evidence="3 7" id="KW-0808">Transferase</keyword>
<feature type="domain" description="UDP-3-O-[3-hydroxymyristoyl] glucosamine N-acyltransferase non-repeat region" evidence="8">
    <location>
        <begin position="27"/>
        <end position="93"/>
    </location>
</feature>
<evidence type="ECO:0000259" key="9">
    <source>
        <dbReference type="Pfam" id="PF25087"/>
    </source>
</evidence>
<dbReference type="Proteomes" id="UP000554837">
    <property type="component" value="Unassembled WGS sequence"/>
</dbReference>